<feature type="chain" id="PRO_5045358964" description="Secreted protein" evidence="2">
    <location>
        <begin position="22"/>
        <end position="82"/>
    </location>
</feature>
<evidence type="ECO:0008006" key="5">
    <source>
        <dbReference type="Google" id="ProtNLM"/>
    </source>
</evidence>
<keyword evidence="4" id="KW-1185">Reference proteome</keyword>
<evidence type="ECO:0000256" key="2">
    <source>
        <dbReference type="SAM" id="SignalP"/>
    </source>
</evidence>
<feature type="region of interest" description="Disordered" evidence="1">
    <location>
        <begin position="25"/>
        <end position="44"/>
    </location>
</feature>
<reference evidence="3 4" key="1">
    <citation type="submission" date="2023-04" db="EMBL/GenBank/DDBJ databases">
        <title>Genome of Basidiobolus ranarum AG-B5.</title>
        <authorList>
            <person name="Stajich J.E."/>
            <person name="Carter-House D."/>
            <person name="Gryganskyi A."/>
        </authorList>
    </citation>
    <scope>NUCLEOTIDE SEQUENCE [LARGE SCALE GENOMIC DNA]</scope>
    <source>
        <strain evidence="3 4">AG-B5</strain>
    </source>
</reference>
<organism evidence="3 4">
    <name type="scientific">Basidiobolus ranarum</name>
    <dbReference type="NCBI Taxonomy" id="34480"/>
    <lineage>
        <taxon>Eukaryota</taxon>
        <taxon>Fungi</taxon>
        <taxon>Fungi incertae sedis</taxon>
        <taxon>Zoopagomycota</taxon>
        <taxon>Entomophthoromycotina</taxon>
        <taxon>Basidiobolomycetes</taxon>
        <taxon>Basidiobolales</taxon>
        <taxon>Basidiobolaceae</taxon>
        <taxon>Basidiobolus</taxon>
    </lineage>
</organism>
<evidence type="ECO:0000313" key="4">
    <source>
        <dbReference type="Proteomes" id="UP001479436"/>
    </source>
</evidence>
<proteinExistence type="predicted"/>
<name>A0ABR2W3Z6_9FUNG</name>
<gene>
    <name evidence="3" type="ORF">K7432_004908</name>
</gene>
<feature type="signal peptide" evidence="2">
    <location>
        <begin position="1"/>
        <end position="21"/>
    </location>
</feature>
<dbReference type="Proteomes" id="UP001479436">
    <property type="component" value="Unassembled WGS sequence"/>
</dbReference>
<accession>A0ABR2W3Z6</accession>
<comment type="caution">
    <text evidence="3">The sequence shown here is derived from an EMBL/GenBank/DDBJ whole genome shotgun (WGS) entry which is preliminary data.</text>
</comment>
<evidence type="ECO:0000313" key="3">
    <source>
        <dbReference type="EMBL" id="KAK9719245.1"/>
    </source>
</evidence>
<protein>
    <recommendedName>
        <fullName evidence="5">Secreted protein</fullName>
    </recommendedName>
</protein>
<feature type="compositionally biased region" description="Polar residues" evidence="1">
    <location>
        <begin position="25"/>
        <end position="35"/>
    </location>
</feature>
<dbReference type="EMBL" id="JASJQH010007055">
    <property type="protein sequence ID" value="KAK9719245.1"/>
    <property type="molecule type" value="Genomic_DNA"/>
</dbReference>
<sequence length="82" mass="9070">MSRIRITLLFFTLQLVVGVLGVALPTSSMDPTSDSVGPRTSKFSKPRSYLTWLTVVKILGQPEPEHLVPNEATGDMIFPLRN</sequence>
<evidence type="ECO:0000256" key="1">
    <source>
        <dbReference type="SAM" id="MobiDB-lite"/>
    </source>
</evidence>
<keyword evidence="2" id="KW-0732">Signal</keyword>